<feature type="transmembrane region" description="Helical" evidence="2">
    <location>
        <begin position="69"/>
        <end position="91"/>
    </location>
</feature>
<evidence type="ECO:0000313" key="3">
    <source>
        <dbReference type="EMBL" id="TQL58014.1"/>
    </source>
</evidence>
<dbReference type="RefSeq" id="WP_142093846.1">
    <property type="nucleotide sequence ID" value="NZ_BAAAMD010000004.1"/>
</dbReference>
<evidence type="ECO:0000256" key="2">
    <source>
        <dbReference type="SAM" id="Phobius"/>
    </source>
</evidence>
<keyword evidence="2" id="KW-0472">Membrane</keyword>
<dbReference type="EMBL" id="VFOR01000002">
    <property type="protein sequence ID" value="TQL58014.1"/>
    <property type="molecule type" value="Genomic_DNA"/>
</dbReference>
<comment type="caution">
    <text evidence="3">The sequence shown here is derived from an EMBL/GenBank/DDBJ whole genome shotgun (WGS) entry which is preliminary data.</text>
</comment>
<proteinExistence type="predicted"/>
<accession>A0A542ZCF5</accession>
<dbReference type="Proteomes" id="UP000316196">
    <property type="component" value="Unassembled WGS sequence"/>
</dbReference>
<feature type="compositionally biased region" description="Polar residues" evidence="1">
    <location>
        <begin position="8"/>
        <end position="19"/>
    </location>
</feature>
<reference evidence="3 4" key="1">
    <citation type="submission" date="2019-06" db="EMBL/GenBank/DDBJ databases">
        <title>Sequencing the genomes of 1000 actinobacteria strains.</title>
        <authorList>
            <person name="Klenk H.-P."/>
        </authorList>
    </citation>
    <scope>NUCLEOTIDE SEQUENCE [LARGE SCALE GENOMIC DNA]</scope>
    <source>
        <strain evidence="3 4">DSM 8251</strain>
    </source>
</reference>
<organism evidence="3 4">
    <name type="scientific">Propioniferax innocua</name>
    <dbReference type="NCBI Taxonomy" id="1753"/>
    <lineage>
        <taxon>Bacteria</taxon>
        <taxon>Bacillati</taxon>
        <taxon>Actinomycetota</taxon>
        <taxon>Actinomycetes</taxon>
        <taxon>Propionibacteriales</taxon>
        <taxon>Propionibacteriaceae</taxon>
        <taxon>Propioniferax</taxon>
    </lineage>
</organism>
<keyword evidence="2" id="KW-0812">Transmembrane</keyword>
<protein>
    <submittedName>
        <fullName evidence="3">Uncharacterized protein</fullName>
    </submittedName>
</protein>
<dbReference type="AlphaFoldDB" id="A0A542ZCF5"/>
<feature type="transmembrane region" description="Helical" evidence="2">
    <location>
        <begin position="113"/>
        <end position="134"/>
    </location>
</feature>
<sequence>MVNAQRIGDSSNGNQQIQTGGDVKAPFARGGGVAFGGDNHGIVVTSVPTSDEPRHTFDIVKKTRIPTPAALIGVVSGLITIAGFVTGAFSVKQLVDIFASGSGFDISAGVPTAYWWLIVSVFVIAISFIGWSFFRFLRRNVLRLPKHPFFRAWAGIKEEDGVTYPYSLRLAMRCPKCKNQKLRFQQVPETWVDFYDNNGKRTKRDVTKWMPMAVCPRNEEHSIRVDISGNDFDEALPR</sequence>
<feature type="region of interest" description="Disordered" evidence="1">
    <location>
        <begin position="1"/>
        <end position="21"/>
    </location>
</feature>
<dbReference type="OrthoDB" id="5148473at2"/>
<gene>
    <name evidence="3" type="ORF">FB460_1865</name>
</gene>
<keyword evidence="2" id="KW-1133">Transmembrane helix</keyword>
<evidence type="ECO:0000313" key="4">
    <source>
        <dbReference type="Proteomes" id="UP000316196"/>
    </source>
</evidence>
<keyword evidence="4" id="KW-1185">Reference proteome</keyword>
<evidence type="ECO:0000256" key="1">
    <source>
        <dbReference type="SAM" id="MobiDB-lite"/>
    </source>
</evidence>
<name>A0A542ZCF5_9ACTN</name>